<feature type="transmembrane region" description="Helical" evidence="1">
    <location>
        <begin position="305"/>
        <end position="324"/>
    </location>
</feature>
<sequence>MRRGRERPGEARRVLSTHRLLLRHLWGFLGCAAVGVALLTGVAVPQLDARTGELREEVAPSVRGTAAVRLAVLRADESARASIVKGVAGTVGAGETAESQLAAADQSLTQLADHVGSGRDQDISAVNGLLAAYNSVITSATVKYQADDEMRAEKLAEARALLERPKTGLLARLDTVAAAEEGRAGELSDLGVLLTVSWVAAAAALAAAAVVAGLACRAVSRRCGRLLAPWILVGVIGSMALAALPAFMAWRTAESLDVARAHLTDILDTSLENSPRTGAQDLTAAQQHVAAIGLPDLSAFGWLNVVYVVVGVAVTCAAVAGLVVRLTTDYPERPVDWSWARRLWNRMTRTRRRRRIGAAAVALAVVAAIVTPQVLRRDPVVTVLGPWTGKEEQRFLGLMDAEGIRVRYQGTPAQREVLLSRVQAGDPPDIAIMPGIGELAEYRAEDHLKPLDDLVRGLRYAGPWRPDGKGSTYWWPVNANLKSIVWKSRHVVGQPATASSWCLGMGEDGAAGWPGTDWIEDIVLQQAGPDVYADWARGTGKHARTAWTKGPVREAWRRWADFLATDREQAKRALTADWHGPEALKPGNHTAFREATRCAFEHQGSFAQGDDGAFLTDSAPLLPGGPYRTRAYEVSGDFAALFNDREPARKALRALFSQSGQQRWADKGAMYSAMTPVMAEVADDGDVDATARAIYGRFQQPAVPRCLDASDVMRPAVRDVFYEAVLRTVAAVAGHRLSDAGLDGILSGVQNVQNVQDLQEVTGQGAGTAGLQVCSEAGA</sequence>
<keyword evidence="1" id="KW-1133">Transmembrane helix</keyword>
<keyword evidence="3" id="KW-1185">Reference proteome</keyword>
<dbReference type="Pfam" id="PF01547">
    <property type="entry name" value="SBP_bac_1"/>
    <property type="match status" value="1"/>
</dbReference>
<dbReference type="EMBL" id="JAJSBI010000033">
    <property type="protein sequence ID" value="MCD9879846.1"/>
    <property type="molecule type" value="Genomic_DNA"/>
</dbReference>
<dbReference type="RefSeq" id="WP_232654792.1">
    <property type="nucleotide sequence ID" value="NZ_JAJSBI010000033.1"/>
</dbReference>
<evidence type="ECO:0000313" key="3">
    <source>
        <dbReference type="Proteomes" id="UP001108029"/>
    </source>
</evidence>
<name>A0A9Q3VYY0_9ACTN</name>
<keyword evidence="1" id="KW-0812">Transmembrane</keyword>
<feature type="transmembrane region" description="Helical" evidence="1">
    <location>
        <begin position="227"/>
        <end position="250"/>
    </location>
</feature>
<comment type="caution">
    <text evidence="2">The sequence shown here is derived from an EMBL/GenBank/DDBJ whole genome shotgun (WGS) entry which is preliminary data.</text>
</comment>
<feature type="transmembrane region" description="Helical" evidence="1">
    <location>
        <begin position="356"/>
        <end position="375"/>
    </location>
</feature>
<dbReference type="Proteomes" id="UP001108029">
    <property type="component" value="Unassembled WGS sequence"/>
</dbReference>
<keyword evidence="1" id="KW-0472">Membrane</keyword>
<reference evidence="2" key="1">
    <citation type="submission" date="2021-12" db="EMBL/GenBank/DDBJ databases">
        <authorList>
            <person name="Lee J.-H."/>
            <person name="Kim S.-B."/>
        </authorList>
    </citation>
    <scope>NUCLEOTIDE SEQUENCE</scope>
    <source>
        <strain evidence="2">NR30</strain>
    </source>
</reference>
<accession>A0A9Q3VYY0</accession>
<dbReference type="InterPro" id="IPR006059">
    <property type="entry name" value="SBP"/>
</dbReference>
<feature type="transmembrane region" description="Helical" evidence="1">
    <location>
        <begin position="21"/>
        <end position="44"/>
    </location>
</feature>
<evidence type="ECO:0000256" key="1">
    <source>
        <dbReference type="SAM" id="Phobius"/>
    </source>
</evidence>
<protein>
    <submittedName>
        <fullName evidence="2">Extracellular solute-binding protein</fullName>
    </submittedName>
</protein>
<evidence type="ECO:0000313" key="2">
    <source>
        <dbReference type="EMBL" id="MCD9879846.1"/>
    </source>
</evidence>
<gene>
    <name evidence="2" type="ORF">LJ657_41035</name>
</gene>
<feature type="transmembrane region" description="Helical" evidence="1">
    <location>
        <begin position="190"/>
        <end position="215"/>
    </location>
</feature>
<proteinExistence type="predicted"/>
<dbReference type="SUPFAM" id="SSF53850">
    <property type="entry name" value="Periplasmic binding protein-like II"/>
    <property type="match status" value="1"/>
</dbReference>
<organism evidence="2 3">
    <name type="scientific">Streptomyces guryensis</name>
    <dbReference type="NCBI Taxonomy" id="2886947"/>
    <lineage>
        <taxon>Bacteria</taxon>
        <taxon>Bacillati</taxon>
        <taxon>Actinomycetota</taxon>
        <taxon>Actinomycetes</taxon>
        <taxon>Kitasatosporales</taxon>
        <taxon>Streptomycetaceae</taxon>
        <taxon>Streptomyces</taxon>
    </lineage>
</organism>
<dbReference type="AlphaFoldDB" id="A0A9Q3VYY0"/>
<dbReference type="Gene3D" id="3.40.190.10">
    <property type="entry name" value="Periplasmic binding protein-like II"/>
    <property type="match status" value="2"/>
</dbReference>